<dbReference type="PANTHER" id="PTHR28663:SF1">
    <property type="entry name" value="CILIA- AND FLAGELLA- ASSOCIATED PROTEIN 210"/>
    <property type="match status" value="1"/>
</dbReference>
<evidence type="ECO:0000256" key="2">
    <source>
        <dbReference type="SAM" id="Coils"/>
    </source>
</evidence>
<evidence type="ECO:0000259" key="4">
    <source>
        <dbReference type="Pfam" id="PF13868"/>
    </source>
</evidence>
<gene>
    <name evidence="5" type="primary">Ccdc173</name>
</gene>
<feature type="domain" description="Trichohyalin-plectin-homology" evidence="4">
    <location>
        <begin position="156"/>
        <end position="497"/>
    </location>
</feature>
<feature type="region of interest" description="Disordered" evidence="3">
    <location>
        <begin position="1"/>
        <end position="45"/>
    </location>
</feature>
<evidence type="ECO:0000256" key="1">
    <source>
        <dbReference type="ARBA" id="ARBA00023054"/>
    </source>
</evidence>
<protein>
    <submittedName>
        <fullName evidence="5">Coiled-coil domain-containing protein 173</fullName>
    </submittedName>
</protein>
<feature type="coiled-coil region" evidence="2">
    <location>
        <begin position="231"/>
        <end position="307"/>
    </location>
</feature>
<reference evidence="5" key="1">
    <citation type="submission" date="2020-04" db="EMBL/GenBank/DDBJ databases">
        <authorList>
            <person name="Neveu A P."/>
        </authorList>
    </citation>
    <scope>NUCLEOTIDE SEQUENCE</scope>
    <source>
        <tissue evidence="5">Whole embryo</tissue>
    </source>
</reference>
<feature type="region of interest" description="Disordered" evidence="3">
    <location>
        <begin position="352"/>
        <end position="409"/>
    </location>
</feature>
<dbReference type="GO" id="GO:0005879">
    <property type="term" value="C:axonemal microtubule"/>
    <property type="evidence" value="ECO:0007669"/>
    <property type="project" value="TreeGrafter"/>
</dbReference>
<dbReference type="InterPro" id="IPR043597">
    <property type="entry name" value="TPH_dom"/>
</dbReference>
<dbReference type="AlphaFoldDB" id="A0A6F9D9B2"/>
<organism evidence="5">
    <name type="scientific">Phallusia mammillata</name>
    <dbReference type="NCBI Taxonomy" id="59560"/>
    <lineage>
        <taxon>Eukaryota</taxon>
        <taxon>Metazoa</taxon>
        <taxon>Chordata</taxon>
        <taxon>Tunicata</taxon>
        <taxon>Ascidiacea</taxon>
        <taxon>Phlebobranchia</taxon>
        <taxon>Ascidiidae</taxon>
        <taxon>Phallusia</taxon>
    </lineage>
</organism>
<dbReference type="EMBL" id="LR783653">
    <property type="protein sequence ID" value="CAB3228274.1"/>
    <property type="molecule type" value="mRNA"/>
</dbReference>
<dbReference type="PANTHER" id="PTHR28663">
    <property type="entry name" value="COILED-COIL DOMAIN-CONTAINING PROTEIN 173"/>
    <property type="match status" value="1"/>
</dbReference>
<dbReference type="InterPro" id="IPR039986">
    <property type="entry name" value="CFAP210"/>
</dbReference>
<feature type="region of interest" description="Disordered" evidence="3">
    <location>
        <begin position="535"/>
        <end position="571"/>
    </location>
</feature>
<proteinExistence type="evidence at transcript level"/>
<keyword evidence="1 2" id="KW-0175">Coiled coil</keyword>
<feature type="compositionally biased region" description="Low complexity" evidence="3">
    <location>
        <begin position="28"/>
        <end position="39"/>
    </location>
</feature>
<dbReference type="Pfam" id="PF13868">
    <property type="entry name" value="TPH"/>
    <property type="match status" value="1"/>
</dbReference>
<evidence type="ECO:0000256" key="3">
    <source>
        <dbReference type="SAM" id="MobiDB-lite"/>
    </source>
</evidence>
<feature type="compositionally biased region" description="Basic and acidic residues" evidence="3">
    <location>
        <begin position="553"/>
        <end position="562"/>
    </location>
</feature>
<feature type="compositionally biased region" description="Polar residues" evidence="3">
    <location>
        <begin position="540"/>
        <end position="552"/>
    </location>
</feature>
<evidence type="ECO:0000313" key="5">
    <source>
        <dbReference type="EMBL" id="CAB3228274.1"/>
    </source>
</evidence>
<accession>A0A6F9D9B2</accession>
<feature type="compositionally biased region" description="Basic and acidic residues" evidence="3">
    <location>
        <begin position="359"/>
        <end position="409"/>
    </location>
</feature>
<name>A0A6F9D9B2_9ASCI</name>
<sequence length="571" mass="66933">MATVQHANFIQYGRRTGKPKSAQNRPASQQVSENEQQQQFSAGINLPTEADLRQVKVLPRNEWDRIQSSLYSKEREMENLRQAHAEREALHAQSQDIVKHWSNTIAGQRLKKLEARKLREEKEEESRVQLDIDEAKFQAAKRKDAIDKAKTVQYFQTDRIKGFHGALLLTEVLKERDAQIELKKQKEALTVGKDSELVKMYRQQFEQGIMDDQLKAKQRYEERKKVSDYQQMQIRERNKIYEREIEEDKQEGEELRKLAKLHEWEQQKLEEVKRKEKIVIMQSHKEHQNNKAAIRALEQQQEEEEDDEIRLFAGAKKRMLKLRKEKEAELFKEIQSHKDAMINHLAGQLKQKVDDEDSRIEKAKQEREEKVQREVQEKQAKLKKDLASIAEHRKEQLSLKERREKEERKKAFETLEMKLEADRIFAEKQAERRAMEKDVNSELQAHHMSQINKRAKKERTQKEEELYYDDQLVNMLAIEEDQFQQYANKVITRAKEKGQNPYPLIKAAQAGAGGGRGPTFDGKGGIKPSYLTADGYGVQLPNNQRTSTQSIKSKSDHGEAGKAKKRLGFVW</sequence>